<evidence type="ECO:0000256" key="4">
    <source>
        <dbReference type="ARBA" id="ARBA00022691"/>
    </source>
</evidence>
<keyword evidence="5" id="KW-1185">Reference proteome</keyword>
<dbReference type="InterPro" id="IPR023397">
    <property type="entry name" value="SAM-dep_MeTrfase_MraW_recog"/>
</dbReference>
<dbReference type="KEGG" id="dpte:113794308"/>
<dbReference type="OMA" id="SICVKEI"/>
<dbReference type="InterPro" id="IPR029063">
    <property type="entry name" value="SAM-dependent_MTases_sf"/>
</dbReference>
<reference evidence="6" key="1">
    <citation type="submission" date="2025-08" db="UniProtKB">
        <authorList>
            <consortium name="RefSeq"/>
        </authorList>
    </citation>
    <scope>IDENTIFICATION</scope>
    <source>
        <strain evidence="6">Airmid</strain>
    </source>
</reference>
<dbReference type="Gene3D" id="1.10.150.170">
    <property type="entry name" value="Putative methyltransferase TM0872, insert domain"/>
    <property type="match status" value="1"/>
</dbReference>
<gene>
    <name evidence="6" type="primary">LOC113794308</name>
</gene>
<dbReference type="NCBIfam" id="TIGR00006">
    <property type="entry name" value="16S rRNA (cytosine(1402)-N(4))-methyltransferase RsmH"/>
    <property type="match status" value="1"/>
</dbReference>
<dbReference type="Proteomes" id="UP000515146">
    <property type="component" value="Unplaced"/>
</dbReference>
<dbReference type="PANTHER" id="PTHR11265">
    <property type="entry name" value="S-ADENOSYL-METHYLTRANSFERASE MRAW"/>
    <property type="match status" value="1"/>
</dbReference>
<proteinExistence type="inferred from homology"/>
<dbReference type="InterPro" id="IPR002903">
    <property type="entry name" value="RsmH"/>
</dbReference>
<keyword evidence="4" id="KW-0949">S-adenosyl-L-methionine</keyword>
<dbReference type="Gene3D" id="3.40.50.150">
    <property type="entry name" value="Vaccinia Virus protein VP39"/>
    <property type="match status" value="1"/>
</dbReference>
<comment type="similarity">
    <text evidence="1">Belongs to the methyltransferase superfamily. RsmH family.</text>
</comment>
<dbReference type="GO" id="GO:0070475">
    <property type="term" value="P:rRNA base methylation"/>
    <property type="evidence" value="ECO:0007669"/>
    <property type="project" value="TreeGrafter"/>
</dbReference>
<accession>A0A6P6Y4M8</accession>
<evidence type="ECO:0000256" key="2">
    <source>
        <dbReference type="ARBA" id="ARBA00022603"/>
    </source>
</evidence>
<dbReference type="GO" id="GO:0071424">
    <property type="term" value="F:rRNA (cytosine-N4-)-methyltransferase activity"/>
    <property type="evidence" value="ECO:0007669"/>
    <property type="project" value="TreeGrafter"/>
</dbReference>
<evidence type="ECO:0000313" key="5">
    <source>
        <dbReference type="Proteomes" id="UP000515146"/>
    </source>
</evidence>
<keyword evidence="2" id="KW-0489">Methyltransferase</keyword>
<dbReference type="OrthoDB" id="16290at2759"/>
<dbReference type="FunCoup" id="A0A6P6Y4M8">
    <property type="interactions" value="544"/>
</dbReference>
<evidence type="ECO:0000256" key="1">
    <source>
        <dbReference type="ARBA" id="ARBA00010396"/>
    </source>
</evidence>
<dbReference type="GeneID" id="113794308"/>
<dbReference type="InParanoid" id="A0A6P6Y4M8"/>
<dbReference type="HAMAP" id="MF_01007">
    <property type="entry name" value="16SrRNA_methyltr_H"/>
    <property type="match status" value="1"/>
</dbReference>
<dbReference type="Pfam" id="PF01795">
    <property type="entry name" value="Methyltransf_5"/>
    <property type="match status" value="2"/>
</dbReference>
<dbReference type="RefSeq" id="XP_027200220.1">
    <property type="nucleotide sequence ID" value="XM_027344419.1"/>
</dbReference>
<protein>
    <submittedName>
        <fullName evidence="6">Probable methyltransferase-like protein 15 homolog</fullName>
    </submittedName>
</protein>
<organism evidence="5 6">
    <name type="scientific">Dermatophagoides pteronyssinus</name>
    <name type="common">European house dust mite</name>
    <dbReference type="NCBI Taxonomy" id="6956"/>
    <lineage>
        <taxon>Eukaryota</taxon>
        <taxon>Metazoa</taxon>
        <taxon>Ecdysozoa</taxon>
        <taxon>Arthropoda</taxon>
        <taxon>Chelicerata</taxon>
        <taxon>Arachnida</taxon>
        <taxon>Acari</taxon>
        <taxon>Acariformes</taxon>
        <taxon>Sarcoptiformes</taxon>
        <taxon>Astigmata</taxon>
        <taxon>Psoroptidia</taxon>
        <taxon>Analgoidea</taxon>
        <taxon>Pyroglyphidae</taxon>
        <taxon>Dermatophagoidinae</taxon>
        <taxon>Dermatophagoides</taxon>
    </lineage>
</organism>
<name>A0A6P6Y4M8_DERPT</name>
<dbReference type="AlphaFoldDB" id="A0A6P6Y4M8"/>
<dbReference type="SUPFAM" id="SSF81799">
    <property type="entry name" value="Putative methyltransferase TM0872, insert domain"/>
    <property type="match status" value="1"/>
</dbReference>
<evidence type="ECO:0000256" key="3">
    <source>
        <dbReference type="ARBA" id="ARBA00022679"/>
    </source>
</evidence>
<sequence>MRIISTKFSNFIAINSVTNNNRNNVETIKHIPVLAKEITKILSPKDGQCFLDLTFGGGGHTKHLLSTNKKITIFTLDRDPYAFEKAEILAKTIEQNNHFGQKIIPMLGRFSEIDDLLKKIQIPYHSFDGAIMDLGASSFQYDNPQRGFSFRNDGPLDMRMDGERNQRLPSAADIINTLNADELAKIFKVYGEERHAKKIAQTIVDSRFLMKRLNTTRELAELVQSVLSRSNDISATRDKIGRPVHPATKIFQALRIFVNNELNELNSVIPVLSKYLKISEESDDKDDDNEFIAQKRSNGGLLAIISFHSLEDRIVKSHFVNQSDNNLILPPKSNDYIIHPTINDIYQTPKSLKIWKFYQKKFQLPTETEILLNPRARSAKLRVGLRING</sequence>
<evidence type="ECO:0000313" key="6">
    <source>
        <dbReference type="RefSeq" id="XP_027200220.1"/>
    </source>
</evidence>
<keyword evidence="3" id="KW-0808">Transferase</keyword>
<dbReference type="PANTHER" id="PTHR11265:SF0">
    <property type="entry name" value="12S RRNA N4-METHYLCYTIDINE METHYLTRANSFERASE"/>
    <property type="match status" value="1"/>
</dbReference>
<dbReference type="SUPFAM" id="SSF53335">
    <property type="entry name" value="S-adenosyl-L-methionine-dependent methyltransferases"/>
    <property type="match status" value="1"/>
</dbReference>